<keyword evidence="1" id="KW-1133">Transmembrane helix</keyword>
<feature type="transmembrane region" description="Helical" evidence="1">
    <location>
        <begin position="118"/>
        <end position="139"/>
    </location>
</feature>
<reference evidence="2 3" key="1">
    <citation type="submission" date="2017-05" db="EMBL/GenBank/DDBJ databases">
        <title>Draft genome sequence of Elsinoe australis.</title>
        <authorList>
            <person name="Cheng Q."/>
        </authorList>
    </citation>
    <scope>NUCLEOTIDE SEQUENCE [LARGE SCALE GENOMIC DNA]</scope>
    <source>
        <strain evidence="2 3">NL1</strain>
    </source>
</reference>
<feature type="transmembrane region" description="Helical" evidence="1">
    <location>
        <begin position="551"/>
        <end position="574"/>
    </location>
</feature>
<keyword evidence="1" id="KW-0472">Membrane</keyword>
<dbReference type="AlphaFoldDB" id="A0A2P7YKY1"/>
<protein>
    <submittedName>
        <fullName evidence="2">Uncharacterized protein</fullName>
    </submittedName>
</protein>
<gene>
    <name evidence="2" type="ORF">B9Z65_1806</name>
</gene>
<evidence type="ECO:0000256" key="1">
    <source>
        <dbReference type="SAM" id="Phobius"/>
    </source>
</evidence>
<keyword evidence="3" id="KW-1185">Reference proteome</keyword>
<sequence>MPGAILGDGVLAYHGPWYNHAEKIWVLTMNNEEANYLLAAIALYITFYSQDFWYGVRWLLHSFRYSDPNPQHVIHHQLQVALRNSGNPGSYLYKCILIWLSWRKVQAAQAWRRCGLEIFYSLIVFSGWILAGVFVASALEDISKDVLLDPSSSCGLEYKNWTLQPDEQLPWLRYREQVVASQMPRVDGCWFQNWTDTACKFYPVPRFDMESGPAECPFGDHNMCTSTPIEFQVGPVRSDHDLGIDTDPKEAVAYSRMSTCSTINLEPYTTDLIANASVSEIEGVPEGTVIKSFDIGPHVRLDGEDLISLQLVNKSALSGYFIESYQDADPESAVYWSPKIELFPAIGNWNLFMLQQVGLRYTTPVEDPFLRATSPSKSRQEDPLYYKTNLTMPNDLYTAMACVTQHRFCHSDETTCTPWIKLEHLGDSSNYYSTLSWTPTQEIIIQRIVNQTSQFSLASVVQDLGSSALFASETLISDINIGTFSDRQWTSEIQRWIAASLAILQYQTTWFVAGFGQQVDNTATMVPGRPELKALCARQRVGQTGANTRNFHFGGVLACFLIGVMINALSLAGGKVNDFMQRFRNSDRHGKEWNQDSLFQLHRRHLEWEGVEGWQGQEEEIPTVDRTVVRSTCRDLNAAKVTTVGAEAKEGVVMRVQEVV</sequence>
<feature type="transmembrane region" description="Helical" evidence="1">
    <location>
        <begin position="36"/>
        <end position="56"/>
    </location>
</feature>
<dbReference type="Proteomes" id="UP000243723">
    <property type="component" value="Unassembled WGS sequence"/>
</dbReference>
<accession>A0A2P7YKY1</accession>
<keyword evidence="1" id="KW-0812">Transmembrane</keyword>
<evidence type="ECO:0000313" key="2">
    <source>
        <dbReference type="EMBL" id="PSK36623.1"/>
    </source>
</evidence>
<organism evidence="2 3">
    <name type="scientific">Elsinoe australis</name>
    <dbReference type="NCBI Taxonomy" id="40998"/>
    <lineage>
        <taxon>Eukaryota</taxon>
        <taxon>Fungi</taxon>
        <taxon>Dikarya</taxon>
        <taxon>Ascomycota</taxon>
        <taxon>Pezizomycotina</taxon>
        <taxon>Dothideomycetes</taxon>
        <taxon>Dothideomycetidae</taxon>
        <taxon>Myriangiales</taxon>
        <taxon>Elsinoaceae</taxon>
        <taxon>Elsinoe</taxon>
    </lineage>
</organism>
<proteinExistence type="predicted"/>
<name>A0A2P7YKY1_9PEZI</name>
<comment type="caution">
    <text evidence="2">The sequence shown here is derived from an EMBL/GenBank/DDBJ whole genome shotgun (WGS) entry which is preliminary data.</text>
</comment>
<dbReference type="EMBL" id="NHZQ01000419">
    <property type="protein sequence ID" value="PSK36623.1"/>
    <property type="molecule type" value="Genomic_DNA"/>
</dbReference>
<evidence type="ECO:0000313" key="3">
    <source>
        <dbReference type="Proteomes" id="UP000243723"/>
    </source>
</evidence>
<dbReference type="OrthoDB" id="3540210at2759"/>